<sequence>MTRHRARGTVAALLAAVLAASVAGAPASAAPDTNPAPAVVPSLARWTGGTGSTAVTAGSRIVLDWTGPAAQRIRADAGTFADDLAAVTGVRPPVVTGTARAGDIVLSTADTPKQAYRLDIGATVRISAADSDGAFYAEQTVEQILRLAPGHTTLPRGAATDAPDYRHRGYLLDPARHFYSVADVERHLRTAAWHKMNVVHLHLTDSYAIRVPSARYPGLVSDRHYTVSQIREIVAYAERYHVTLIPEFDVPGHSNQLTARMPALAWGCRSLADIGNLNVTKPAALTVVTDLLREWTALFPNSPILHIGGDEYAGVDQQKACPELVDYATAHGYRSTVDVIVAWQNRLAAAVTAMGRTPEMWNWWDYIGGATIAPDKDILIDAWYGATPRSYLDAGYQVVASPDPDFYVVPTKPPGDWWVANTTTMYTSYDYVHDDRLWGYEVSLFNDDLADTSDAYPDWFAQRPLEVLAETTWHGPGHREYPSVFAFEEAADRVGPPPGPPNPITPDVVPLKGSVYGNVADPAPAFDGDPGTYVDGAAADGGYVGIDLGAGHAAPVDRIAFVPRGNDVQPTLTMVGGRFEGCTDGPTSGCHTLATVEWRPTADWRILPVADTTPYRWLRYVSPDGGHTNVGEIRFETGAGPGRSTVDGPDTVVALGSGTMTATFTNSGDDPVHDVRLGLAALSTEDSAELDATATGRTDFGTVAAHRTVTATFRVRPDVGAGGHYLAVADTTYRTAEGTARSLARHGFDVPEPVSASLSRTAVVVPGDTALTVRGATTRPVRVDWSVGDTAVTVSPRHGTLTVPAGGTATARLTVTADAGSPGTTAIPVSYTAHADGVTRQYEPLTVRASVPYPDLAAAYDNVGITDDAETDPPNLDGGLDGSGSTFSAQALAAAGVTPGGTVTAGGLHFTWPATDPARPDNALANGQTIALSGKGSRLGLLTSSSFGPLSGTGTVTYTDGSTTSFTVDDPDWTVWPVPADATLAVTTEYRNYQGSQVPHHADVFLHTVPLDPGRTVAAVTLPPVGTRTLWTPALHVWSVTVG</sequence>
<dbReference type="Proteomes" id="UP000612808">
    <property type="component" value="Unassembled WGS sequence"/>
</dbReference>
<dbReference type="EMBL" id="BOMB01000007">
    <property type="protein sequence ID" value="GID10390.1"/>
    <property type="molecule type" value="Genomic_DNA"/>
</dbReference>
<gene>
    <name evidence="10" type="ORF">Aru02nite_12790</name>
</gene>
<proteinExistence type="inferred from homology"/>
<organism evidence="10 11">
    <name type="scientific">Actinocatenispora rupis</name>
    <dbReference type="NCBI Taxonomy" id="519421"/>
    <lineage>
        <taxon>Bacteria</taxon>
        <taxon>Bacillati</taxon>
        <taxon>Actinomycetota</taxon>
        <taxon>Actinomycetes</taxon>
        <taxon>Micromonosporales</taxon>
        <taxon>Micromonosporaceae</taxon>
        <taxon>Actinocatenispora</taxon>
    </lineage>
</organism>
<dbReference type="Pfam" id="PF00728">
    <property type="entry name" value="Glyco_hydro_20"/>
    <property type="match status" value="1"/>
</dbReference>
<evidence type="ECO:0000256" key="6">
    <source>
        <dbReference type="PIRSR" id="PIRSR625705-1"/>
    </source>
</evidence>
<feature type="domain" description="Glycoside hydrolase family 20 catalytic" evidence="8">
    <location>
        <begin position="165"/>
        <end position="432"/>
    </location>
</feature>
<feature type="signal peptide" evidence="7">
    <location>
        <begin position="1"/>
        <end position="29"/>
    </location>
</feature>
<dbReference type="InterPro" id="IPR029018">
    <property type="entry name" value="Hex-like_dom2"/>
</dbReference>
<keyword evidence="7" id="KW-0732">Signal</keyword>
<evidence type="ECO:0000259" key="9">
    <source>
        <dbReference type="Pfam" id="PF02838"/>
    </source>
</evidence>
<dbReference type="GO" id="GO:0016020">
    <property type="term" value="C:membrane"/>
    <property type="evidence" value="ECO:0007669"/>
    <property type="project" value="TreeGrafter"/>
</dbReference>
<dbReference type="EC" id="3.2.1.52" evidence="3"/>
<dbReference type="InterPro" id="IPR025705">
    <property type="entry name" value="Beta_hexosaminidase_sua/sub"/>
</dbReference>
<dbReference type="GO" id="GO:0004563">
    <property type="term" value="F:beta-N-acetylhexosaminidase activity"/>
    <property type="evidence" value="ECO:0007669"/>
    <property type="project" value="UniProtKB-EC"/>
</dbReference>
<dbReference type="AlphaFoldDB" id="A0A8J3J1K5"/>
<feature type="chain" id="PRO_5035182692" description="beta-N-acetylhexosaminidase" evidence="7">
    <location>
        <begin position="30"/>
        <end position="1043"/>
    </location>
</feature>
<evidence type="ECO:0000259" key="8">
    <source>
        <dbReference type="Pfam" id="PF00728"/>
    </source>
</evidence>
<evidence type="ECO:0000256" key="5">
    <source>
        <dbReference type="ARBA" id="ARBA00023295"/>
    </source>
</evidence>
<feature type="domain" description="Beta-hexosaminidase bacterial type N-terminal" evidence="9">
    <location>
        <begin position="37"/>
        <end position="162"/>
    </location>
</feature>
<dbReference type="SUPFAM" id="SSF51445">
    <property type="entry name" value="(Trans)glycosidases"/>
    <property type="match status" value="1"/>
</dbReference>
<reference evidence="10" key="1">
    <citation type="submission" date="2021-01" db="EMBL/GenBank/DDBJ databases">
        <title>Whole genome shotgun sequence of Actinocatenispora rupis NBRC 107355.</title>
        <authorList>
            <person name="Komaki H."/>
            <person name="Tamura T."/>
        </authorList>
    </citation>
    <scope>NUCLEOTIDE SEQUENCE</scope>
    <source>
        <strain evidence="10">NBRC 107355</strain>
    </source>
</reference>
<dbReference type="Gene3D" id="3.30.379.10">
    <property type="entry name" value="Chitobiase/beta-hexosaminidase domain 2-like"/>
    <property type="match status" value="1"/>
</dbReference>
<evidence type="ECO:0000256" key="4">
    <source>
        <dbReference type="ARBA" id="ARBA00022801"/>
    </source>
</evidence>
<dbReference type="InterPro" id="IPR015883">
    <property type="entry name" value="Glyco_hydro_20_cat"/>
</dbReference>
<dbReference type="InterPro" id="IPR015882">
    <property type="entry name" value="HEX_bac_N"/>
</dbReference>
<keyword evidence="4" id="KW-0378">Hydrolase</keyword>
<evidence type="ECO:0000313" key="10">
    <source>
        <dbReference type="EMBL" id="GID10390.1"/>
    </source>
</evidence>
<dbReference type="PRINTS" id="PR00738">
    <property type="entry name" value="GLHYDRLASE20"/>
</dbReference>
<evidence type="ECO:0000313" key="11">
    <source>
        <dbReference type="Proteomes" id="UP000612808"/>
    </source>
</evidence>
<protein>
    <recommendedName>
        <fullName evidence="3">beta-N-acetylhexosaminidase</fullName>
        <ecNumber evidence="3">3.2.1.52</ecNumber>
    </recommendedName>
</protein>
<evidence type="ECO:0000256" key="2">
    <source>
        <dbReference type="ARBA" id="ARBA00006285"/>
    </source>
</evidence>
<feature type="active site" description="Proton donor" evidence="6">
    <location>
        <position position="311"/>
    </location>
</feature>
<comment type="similarity">
    <text evidence="2">Belongs to the glycosyl hydrolase 20 family.</text>
</comment>
<keyword evidence="11" id="KW-1185">Reference proteome</keyword>
<dbReference type="SUPFAM" id="SSF55545">
    <property type="entry name" value="beta-N-acetylhexosaminidase-like domain"/>
    <property type="match status" value="1"/>
</dbReference>
<dbReference type="GO" id="GO:0005975">
    <property type="term" value="P:carbohydrate metabolic process"/>
    <property type="evidence" value="ECO:0007669"/>
    <property type="project" value="InterPro"/>
</dbReference>
<dbReference type="RefSeq" id="WP_203655622.1">
    <property type="nucleotide sequence ID" value="NZ_BAAAZM010000003.1"/>
</dbReference>
<keyword evidence="5" id="KW-0326">Glycosidase</keyword>
<evidence type="ECO:0000256" key="3">
    <source>
        <dbReference type="ARBA" id="ARBA00012663"/>
    </source>
</evidence>
<dbReference type="Gene3D" id="2.60.120.260">
    <property type="entry name" value="Galactose-binding domain-like"/>
    <property type="match status" value="1"/>
</dbReference>
<comment type="catalytic activity">
    <reaction evidence="1">
        <text>Hydrolysis of terminal non-reducing N-acetyl-D-hexosamine residues in N-acetyl-beta-D-hexosaminides.</text>
        <dbReference type="EC" id="3.2.1.52"/>
    </reaction>
</comment>
<dbReference type="Gene3D" id="3.20.20.80">
    <property type="entry name" value="Glycosidases"/>
    <property type="match status" value="1"/>
</dbReference>
<accession>A0A8J3J1K5</accession>
<dbReference type="GO" id="GO:0030203">
    <property type="term" value="P:glycosaminoglycan metabolic process"/>
    <property type="evidence" value="ECO:0007669"/>
    <property type="project" value="TreeGrafter"/>
</dbReference>
<dbReference type="Pfam" id="PF02838">
    <property type="entry name" value="Glyco_hydro_20b"/>
    <property type="match status" value="1"/>
</dbReference>
<dbReference type="PANTHER" id="PTHR22600">
    <property type="entry name" value="BETA-HEXOSAMINIDASE"/>
    <property type="match status" value="1"/>
</dbReference>
<name>A0A8J3J1K5_9ACTN</name>
<dbReference type="InterPro" id="IPR017853">
    <property type="entry name" value="GH"/>
</dbReference>
<evidence type="ECO:0000256" key="7">
    <source>
        <dbReference type="SAM" id="SignalP"/>
    </source>
</evidence>
<evidence type="ECO:0000256" key="1">
    <source>
        <dbReference type="ARBA" id="ARBA00001231"/>
    </source>
</evidence>
<dbReference type="PANTHER" id="PTHR22600:SF57">
    <property type="entry name" value="BETA-N-ACETYLHEXOSAMINIDASE"/>
    <property type="match status" value="1"/>
</dbReference>
<comment type="caution">
    <text evidence="10">The sequence shown here is derived from an EMBL/GenBank/DDBJ whole genome shotgun (WGS) entry which is preliminary data.</text>
</comment>